<dbReference type="AlphaFoldDB" id="A0AAI9F2M9"/>
<comment type="subunit">
    <text evidence="5">Heterooligomer composed of large and small subunits.</text>
</comment>
<evidence type="ECO:0000259" key="9">
    <source>
        <dbReference type="Pfam" id="PF13742"/>
    </source>
</evidence>
<dbReference type="GO" id="GO:0006308">
    <property type="term" value="P:DNA catabolic process"/>
    <property type="evidence" value="ECO:0007669"/>
    <property type="project" value="UniProtKB-UniRule"/>
</dbReference>
<dbReference type="GO" id="GO:0005737">
    <property type="term" value="C:cytoplasm"/>
    <property type="evidence" value="ECO:0007669"/>
    <property type="project" value="UniProtKB-SubCell"/>
</dbReference>
<reference evidence="10 11" key="1">
    <citation type="journal article" date="2011" name="Stand. Genomic Sci.">
        <title>Draft genome sequence of Caminibacter mediatlanticus strain TB-2, an epsilonproteobacterium isolated from a deep-sea hydrothermal vent.</title>
        <authorList>
            <person name="Giovannelli D."/>
            <person name="Ferriera S."/>
            <person name="Johnson J."/>
            <person name="Kravitz S."/>
            <person name="Perez-Rodriguez I."/>
            <person name="Ricci J."/>
            <person name="O'Brien C."/>
            <person name="Voordeckers J.W."/>
            <person name="Bini E."/>
            <person name="Vetriani C."/>
        </authorList>
    </citation>
    <scope>NUCLEOTIDE SEQUENCE [LARGE SCALE GENOMIC DNA]</scope>
    <source>
        <strain evidence="10 11">TB-2</strain>
    </source>
</reference>
<dbReference type="Gene3D" id="2.40.50.1010">
    <property type="match status" value="1"/>
</dbReference>
<evidence type="ECO:0000256" key="3">
    <source>
        <dbReference type="ARBA" id="ARBA00022801"/>
    </source>
</evidence>
<evidence type="ECO:0000313" key="11">
    <source>
        <dbReference type="Proteomes" id="UP000003288"/>
    </source>
</evidence>
<feature type="domain" description="OB-fold nucleic acid binding" evidence="9">
    <location>
        <begin position="4"/>
        <end position="96"/>
    </location>
</feature>
<evidence type="ECO:0000259" key="8">
    <source>
        <dbReference type="Pfam" id="PF02601"/>
    </source>
</evidence>
<dbReference type="GO" id="GO:0003676">
    <property type="term" value="F:nucleic acid binding"/>
    <property type="evidence" value="ECO:0007669"/>
    <property type="project" value="InterPro"/>
</dbReference>
<proteinExistence type="inferred from homology"/>
<dbReference type="HAMAP" id="MF_00378">
    <property type="entry name" value="Exonuc_7_L"/>
    <property type="match status" value="1"/>
</dbReference>
<comment type="similarity">
    <text evidence="5 6">Belongs to the XseA family.</text>
</comment>
<gene>
    <name evidence="5 10" type="primary">xseA</name>
    <name evidence="10" type="ORF">CMTB2_06961</name>
</gene>
<comment type="function">
    <text evidence="5">Bidirectionally degrades single-stranded DNA into large acid-insoluble oligonucleotides, which are then degraded further into small acid-soluble oligonucleotides.</text>
</comment>
<evidence type="ECO:0000313" key="10">
    <source>
        <dbReference type="EMBL" id="EDM23974.1"/>
    </source>
</evidence>
<dbReference type="InterPro" id="IPR020579">
    <property type="entry name" value="Exonuc_VII_lsu_C"/>
</dbReference>
<keyword evidence="2 5" id="KW-0540">Nuclease</keyword>
<dbReference type="Pfam" id="PF13742">
    <property type="entry name" value="tRNA_anti_2"/>
    <property type="match status" value="1"/>
</dbReference>
<dbReference type="PANTHER" id="PTHR30008">
    <property type="entry name" value="EXODEOXYRIBONUCLEASE 7 LARGE SUBUNIT"/>
    <property type="match status" value="1"/>
</dbReference>
<organism evidence="10 11">
    <name type="scientific">Caminibacter mediatlanticus TB-2</name>
    <dbReference type="NCBI Taxonomy" id="391592"/>
    <lineage>
        <taxon>Bacteria</taxon>
        <taxon>Pseudomonadati</taxon>
        <taxon>Campylobacterota</taxon>
        <taxon>Epsilonproteobacteria</taxon>
        <taxon>Nautiliales</taxon>
        <taxon>Nautiliaceae</taxon>
        <taxon>Caminibacter</taxon>
    </lineage>
</organism>
<evidence type="ECO:0000256" key="6">
    <source>
        <dbReference type="RuleBase" id="RU004355"/>
    </source>
</evidence>
<accession>A0AAI9F2M9</accession>
<dbReference type="InterPro" id="IPR025824">
    <property type="entry name" value="OB-fold_nuc-bd_dom"/>
</dbReference>
<feature type="coiled-coil region" evidence="7">
    <location>
        <begin position="326"/>
        <end position="376"/>
    </location>
</feature>
<keyword evidence="4 5" id="KW-0269">Exonuclease</keyword>
<evidence type="ECO:0000256" key="1">
    <source>
        <dbReference type="ARBA" id="ARBA00022490"/>
    </source>
</evidence>
<dbReference type="Pfam" id="PF02601">
    <property type="entry name" value="Exonuc_VII_L"/>
    <property type="match status" value="1"/>
</dbReference>
<dbReference type="GO" id="GO:0008855">
    <property type="term" value="F:exodeoxyribonuclease VII activity"/>
    <property type="evidence" value="ECO:0007669"/>
    <property type="project" value="UniProtKB-UniRule"/>
</dbReference>
<dbReference type="Proteomes" id="UP000003288">
    <property type="component" value="Unassembled WGS sequence"/>
</dbReference>
<sequence length="448" mass="51472">MKPITVSGLNTQIKSILESHFEIVYVEGEVSKVTYHSSGHMYFTIKDEKSAINCAMWKSNLSKMKFKLKVGDKILVYGAINLYIPRGEYKLIAQSITPSGIGELQLAFERLKEELSKLGYFDIEKKKPLPKFPKRIALITSSTGAALQDMLRVAKKRWLLSKFYLFDVLVQGDGAAEDIARKIKKADEYIFDDGDGFDLIIVGRGGGSKEDLWAFNERVVADAIYEAKTPIISAVGHEIDYLISDFVADKRAATPSNAIEIALPDKNEMLMMIDEMINSFNFRYETILHKKEKILSHLFELFEANSIFNKLLEKQREIKFTKNQYLSKINSIIEKKENNLINLRKAFEIMSPLKKLHQQKEEMEFLKTSIKSVTSEILKMKEKQLNSLKELFEISNPKKREKEGFGEIIKNNKRVSLNEIKIDDIFFIENTKITIKAKALDKKERDVL</sequence>
<comment type="subcellular location">
    <subcellularLocation>
        <location evidence="5 6">Cytoplasm</location>
    </subcellularLocation>
</comment>
<evidence type="ECO:0000256" key="5">
    <source>
        <dbReference type="HAMAP-Rule" id="MF_00378"/>
    </source>
</evidence>
<evidence type="ECO:0000256" key="4">
    <source>
        <dbReference type="ARBA" id="ARBA00022839"/>
    </source>
</evidence>
<dbReference type="EC" id="3.1.11.6" evidence="5"/>
<dbReference type="InterPro" id="IPR003753">
    <property type="entry name" value="Exonuc_VII_L"/>
</dbReference>
<keyword evidence="3 5" id="KW-0378">Hydrolase</keyword>
<comment type="catalytic activity">
    <reaction evidence="5 6">
        <text>Exonucleolytic cleavage in either 5'- to 3'- or 3'- to 5'-direction to yield nucleoside 5'-phosphates.</text>
        <dbReference type="EC" id="3.1.11.6"/>
    </reaction>
</comment>
<evidence type="ECO:0000256" key="7">
    <source>
        <dbReference type="SAM" id="Coils"/>
    </source>
</evidence>
<keyword evidence="7" id="KW-0175">Coiled coil</keyword>
<keyword evidence="1 5" id="KW-0963">Cytoplasm</keyword>
<dbReference type="GO" id="GO:0009318">
    <property type="term" value="C:exodeoxyribonuclease VII complex"/>
    <property type="evidence" value="ECO:0007669"/>
    <property type="project" value="UniProtKB-UniRule"/>
</dbReference>
<dbReference type="PANTHER" id="PTHR30008:SF0">
    <property type="entry name" value="EXODEOXYRIBONUCLEASE 7 LARGE SUBUNIT"/>
    <property type="match status" value="1"/>
</dbReference>
<evidence type="ECO:0000256" key="2">
    <source>
        <dbReference type="ARBA" id="ARBA00022722"/>
    </source>
</evidence>
<comment type="caution">
    <text evidence="10">The sequence shown here is derived from an EMBL/GenBank/DDBJ whole genome shotgun (WGS) entry which is preliminary data.</text>
</comment>
<dbReference type="CDD" id="cd04489">
    <property type="entry name" value="ExoVII_LU_OBF"/>
    <property type="match status" value="1"/>
</dbReference>
<dbReference type="EMBL" id="ABCJ01000002">
    <property type="protein sequence ID" value="EDM23974.1"/>
    <property type="molecule type" value="Genomic_DNA"/>
</dbReference>
<protein>
    <recommendedName>
        <fullName evidence="5">Exodeoxyribonuclease 7 large subunit</fullName>
        <ecNumber evidence="5">3.1.11.6</ecNumber>
    </recommendedName>
    <alternativeName>
        <fullName evidence="5">Exodeoxyribonuclease VII large subunit</fullName>
        <shortName evidence="5">Exonuclease VII large subunit</shortName>
    </alternativeName>
</protein>
<dbReference type="NCBIfam" id="TIGR00237">
    <property type="entry name" value="xseA"/>
    <property type="match status" value="1"/>
</dbReference>
<dbReference type="RefSeq" id="WP_007473929.1">
    <property type="nucleotide sequence ID" value="NZ_ABCJ01000002.1"/>
</dbReference>
<name>A0AAI9F2M9_9BACT</name>
<feature type="domain" description="Exonuclease VII large subunit C-terminal" evidence="8">
    <location>
        <begin position="120"/>
        <end position="414"/>
    </location>
</feature>